<protein>
    <recommendedName>
        <fullName evidence="4">SWIM-type domain-containing protein</fullName>
    </recommendedName>
</protein>
<reference evidence="3" key="2">
    <citation type="journal article" date="2015" name="Fish Shellfish Immunol.">
        <title>Early steps in the European eel (Anguilla anguilla)-Vibrio vulnificus interaction in the gills: Role of the RtxA13 toxin.</title>
        <authorList>
            <person name="Callol A."/>
            <person name="Pajuelo D."/>
            <person name="Ebbesson L."/>
            <person name="Teles M."/>
            <person name="MacKenzie S."/>
            <person name="Amaro C."/>
        </authorList>
    </citation>
    <scope>NUCLEOTIDE SEQUENCE</scope>
</reference>
<keyword evidence="1" id="KW-0812">Transmembrane</keyword>
<evidence type="ECO:0008006" key="4">
    <source>
        <dbReference type="Google" id="ProtNLM"/>
    </source>
</evidence>
<organism evidence="3">
    <name type="scientific">Anguilla anguilla</name>
    <name type="common">European freshwater eel</name>
    <name type="synonym">Muraena anguilla</name>
    <dbReference type="NCBI Taxonomy" id="7936"/>
    <lineage>
        <taxon>Eukaryota</taxon>
        <taxon>Metazoa</taxon>
        <taxon>Chordata</taxon>
        <taxon>Craniata</taxon>
        <taxon>Vertebrata</taxon>
        <taxon>Euteleostomi</taxon>
        <taxon>Actinopterygii</taxon>
        <taxon>Neopterygii</taxon>
        <taxon>Teleostei</taxon>
        <taxon>Anguilliformes</taxon>
        <taxon>Anguillidae</taxon>
        <taxon>Anguilla</taxon>
    </lineage>
</organism>
<evidence type="ECO:0000313" key="3">
    <source>
        <dbReference type="EMBL" id="JAH98322.1"/>
    </source>
</evidence>
<evidence type="ECO:0000256" key="1">
    <source>
        <dbReference type="SAM" id="Phobius"/>
    </source>
</evidence>
<dbReference type="AlphaFoldDB" id="A0A0E9X6I0"/>
<keyword evidence="1" id="KW-1133">Transmembrane helix</keyword>
<dbReference type="EMBL" id="GBXM01010255">
    <property type="protein sequence ID" value="JAH98322.1"/>
    <property type="molecule type" value="Transcribed_RNA"/>
</dbReference>
<name>A0A0E9X6I0_ANGAN</name>
<reference evidence="3" key="1">
    <citation type="submission" date="2014-11" db="EMBL/GenBank/DDBJ databases">
        <authorList>
            <person name="Amaro Gonzalez C."/>
        </authorList>
    </citation>
    <scope>NUCLEOTIDE SEQUENCE</scope>
</reference>
<feature type="signal peptide" evidence="2">
    <location>
        <begin position="1"/>
        <end position="17"/>
    </location>
</feature>
<sequence>MSLELLLLRCVLCKCTCTFTHTVRKNTFPVCHHSVIIHKSVLFYTVGVGIFNMYILKAMSMMLCLFIVYCKMNKVVCMKRWLIWC</sequence>
<proteinExistence type="predicted"/>
<feature type="transmembrane region" description="Helical" evidence="1">
    <location>
        <begin position="41"/>
        <end position="70"/>
    </location>
</feature>
<keyword evidence="2" id="KW-0732">Signal</keyword>
<keyword evidence="1" id="KW-0472">Membrane</keyword>
<accession>A0A0E9X6I0</accession>
<evidence type="ECO:0000256" key="2">
    <source>
        <dbReference type="SAM" id="SignalP"/>
    </source>
</evidence>
<feature type="chain" id="PRO_5002435288" description="SWIM-type domain-containing protein" evidence="2">
    <location>
        <begin position="18"/>
        <end position="85"/>
    </location>
</feature>